<keyword evidence="1" id="KW-0862">Zinc</keyword>
<keyword evidence="1" id="KW-0863">Zinc-finger</keyword>
<evidence type="ECO:0000313" key="4">
    <source>
        <dbReference type="Proteomes" id="UP000541444"/>
    </source>
</evidence>
<dbReference type="SMART" id="SM00343">
    <property type="entry name" value="ZnF_C2HC"/>
    <property type="match status" value="1"/>
</dbReference>
<dbReference type="Proteomes" id="UP000541444">
    <property type="component" value="Unassembled WGS sequence"/>
</dbReference>
<dbReference type="InterPro" id="IPR036875">
    <property type="entry name" value="Znf_CCHC_sf"/>
</dbReference>
<sequence length="190" mass="21050">MGRSKYFNVTKFDVEKFNGKINFGLWQIQVQDIFTQDGLRKALNGKPIPKTRLKSLSNRLYLMEQLHTLKMNEGTSVGDHLGFLNGIVLKLESIGVKVEDEDMALQLIRFKNGTCWSCGQSGHYRSDCKIEKGIGASSTRGSESDTNKLATVTSNDGDVALLVVAADGFHHDRGWVFDSGAIMHVCTHKA</sequence>
<evidence type="ECO:0000313" key="3">
    <source>
        <dbReference type="EMBL" id="KAF6176493.1"/>
    </source>
</evidence>
<reference evidence="3 4" key="1">
    <citation type="journal article" date="2020" name="IScience">
        <title>Genome Sequencing of the Endangered Kingdonia uniflora (Circaeasteraceae, Ranunculales) Reveals Potential Mechanisms of Evolutionary Specialization.</title>
        <authorList>
            <person name="Sun Y."/>
            <person name="Deng T."/>
            <person name="Zhang A."/>
            <person name="Moore M.J."/>
            <person name="Landis J.B."/>
            <person name="Lin N."/>
            <person name="Zhang H."/>
            <person name="Zhang X."/>
            <person name="Huang J."/>
            <person name="Zhang X."/>
            <person name="Sun H."/>
            <person name="Wang H."/>
        </authorList>
    </citation>
    <scope>NUCLEOTIDE SEQUENCE [LARGE SCALE GENOMIC DNA]</scope>
    <source>
        <strain evidence="3">TB1705</strain>
        <tissue evidence="3">Leaf</tissue>
    </source>
</reference>
<protein>
    <recommendedName>
        <fullName evidence="2">CCHC-type domain-containing protein</fullName>
    </recommendedName>
</protein>
<dbReference type="OrthoDB" id="122594at2759"/>
<name>A0A7J7PAW7_9MAGN</name>
<dbReference type="Pfam" id="PF14223">
    <property type="entry name" value="Retrotran_gag_2"/>
    <property type="match status" value="1"/>
</dbReference>
<proteinExistence type="predicted"/>
<gene>
    <name evidence="3" type="ORF">GIB67_007876</name>
</gene>
<feature type="domain" description="CCHC-type" evidence="2">
    <location>
        <begin position="115"/>
        <end position="129"/>
    </location>
</feature>
<accession>A0A7J7PAW7</accession>
<organism evidence="3 4">
    <name type="scientific">Kingdonia uniflora</name>
    <dbReference type="NCBI Taxonomy" id="39325"/>
    <lineage>
        <taxon>Eukaryota</taxon>
        <taxon>Viridiplantae</taxon>
        <taxon>Streptophyta</taxon>
        <taxon>Embryophyta</taxon>
        <taxon>Tracheophyta</taxon>
        <taxon>Spermatophyta</taxon>
        <taxon>Magnoliopsida</taxon>
        <taxon>Ranunculales</taxon>
        <taxon>Circaeasteraceae</taxon>
        <taxon>Kingdonia</taxon>
    </lineage>
</organism>
<evidence type="ECO:0000256" key="1">
    <source>
        <dbReference type="PROSITE-ProRule" id="PRU00047"/>
    </source>
</evidence>
<evidence type="ECO:0000259" key="2">
    <source>
        <dbReference type="PROSITE" id="PS50158"/>
    </source>
</evidence>
<dbReference type="AlphaFoldDB" id="A0A7J7PAW7"/>
<dbReference type="EMBL" id="JACGCM010000076">
    <property type="protein sequence ID" value="KAF6176493.1"/>
    <property type="molecule type" value="Genomic_DNA"/>
</dbReference>
<dbReference type="InterPro" id="IPR001878">
    <property type="entry name" value="Znf_CCHC"/>
</dbReference>
<dbReference type="GO" id="GO:0008270">
    <property type="term" value="F:zinc ion binding"/>
    <property type="evidence" value="ECO:0007669"/>
    <property type="project" value="UniProtKB-KW"/>
</dbReference>
<dbReference type="Pfam" id="PF00098">
    <property type="entry name" value="zf-CCHC"/>
    <property type="match status" value="1"/>
</dbReference>
<dbReference type="PROSITE" id="PS50158">
    <property type="entry name" value="ZF_CCHC"/>
    <property type="match status" value="1"/>
</dbReference>
<dbReference type="GO" id="GO:0003676">
    <property type="term" value="F:nucleic acid binding"/>
    <property type="evidence" value="ECO:0007669"/>
    <property type="project" value="InterPro"/>
</dbReference>
<keyword evidence="1" id="KW-0479">Metal-binding</keyword>
<dbReference type="SUPFAM" id="SSF57756">
    <property type="entry name" value="Retrovirus zinc finger-like domains"/>
    <property type="match status" value="1"/>
</dbReference>
<comment type="caution">
    <text evidence="3">The sequence shown here is derived from an EMBL/GenBank/DDBJ whole genome shotgun (WGS) entry which is preliminary data.</text>
</comment>
<keyword evidence="4" id="KW-1185">Reference proteome</keyword>